<reference evidence="4" key="1">
    <citation type="submission" date="2020-12" db="EMBL/GenBank/DDBJ databases">
        <title>The genome sequence of Inhella sp. 4Y17.</title>
        <authorList>
            <person name="Liu Y."/>
        </authorList>
    </citation>
    <scope>NUCLEOTIDE SEQUENCE</scope>
    <source>
        <strain evidence="4">4Y10</strain>
    </source>
</reference>
<dbReference type="NCBIfam" id="TIGR00254">
    <property type="entry name" value="GGDEF"/>
    <property type="match status" value="1"/>
</dbReference>
<dbReference type="PANTHER" id="PTHR45138">
    <property type="entry name" value="REGULATORY COMPONENTS OF SENSORY TRANSDUCTION SYSTEM"/>
    <property type="match status" value="1"/>
</dbReference>
<dbReference type="AlphaFoldDB" id="A0A931NE15"/>
<dbReference type="InterPro" id="IPR029787">
    <property type="entry name" value="Nucleotide_cyclase"/>
</dbReference>
<comment type="caution">
    <text evidence="4">The sequence shown here is derived from an EMBL/GenBank/DDBJ whole genome shotgun (WGS) entry which is preliminary data.</text>
</comment>
<dbReference type="GO" id="GO:0005886">
    <property type="term" value="C:plasma membrane"/>
    <property type="evidence" value="ECO:0007669"/>
    <property type="project" value="TreeGrafter"/>
</dbReference>
<dbReference type="CDD" id="cd01949">
    <property type="entry name" value="GGDEF"/>
    <property type="match status" value="1"/>
</dbReference>
<organism evidence="4 5">
    <name type="scientific">Inhella gelatinilytica</name>
    <dbReference type="NCBI Taxonomy" id="2795030"/>
    <lineage>
        <taxon>Bacteria</taxon>
        <taxon>Pseudomonadati</taxon>
        <taxon>Pseudomonadota</taxon>
        <taxon>Betaproteobacteria</taxon>
        <taxon>Burkholderiales</taxon>
        <taxon>Sphaerotilaceae</taxon>
        <taxon>Inhella</taxon>
    </lineage>
</organism>
<accession>A0A931NE15</accession>
<dbReference type="PROSITE" id="PS50887">
    <property type="entry name" value="GGDEF"/>
    <property type="match status" value="1"/>
</dbReference>
<protein>
    <recommendedName>
        <fullName evidence="1">diguanylate cyclase</fullName>
        <ecNumber evidence="1">2.7.7.65</ecNumber>
    </recommendedName>
</protein>
<dbReference type="PANTHER" id="PTHR45138:SF9">
    <property type="entry name" value="DIGUANYLATE CYCLASE DGCM-RELATED"/>
    <property type="match status" value="1"/>
</dbReference>
<keyword evidence="5" id="KW-1185">Reference proteome</keyword>
<evidence type="ECO:0000256" key="2">
    <source>
        <dbReference type="ARBA" id="ARBA00034247"/>
    </source>
</evidence>
<name>A0A931NE15_9BURK</name>
<gene>
    <name evidence="4" type="ORF">I7X43_10130</name>
</gene>
<dbReference type="Proteomes" id="UP000620139">
    <property type="component" value="Unassembled WGS sequence"/>
</dbReference>
<dbReference type="GO" id="GO:0043709">
    <property type="term" value="P:cell adhesion involved in single-species biofilm formation"/>
    <property type="evidence" value="ECO:0007669"/>
    <property type="project" value="TreeGrafter"/>
</dbReference>
<dbReference type="GO" id="GO:1902201">
    <property type="term" value="P:negative regulation of bacterial-type flagellum-dependent cell motility"/>
    <property type="evidence" value="ECO:0007669"/>
    <property type="project" value="TreeGrafter"/>
</dbReference>
<dbReference type="FunFam" id="3.30.70.270:FF:000001">
    <property type="entry name" value="Diguanylate cyclase domain protein"/>
    <property type="match status" value="1"/>
</dbReference>
<dbReference type="EMBL" id="JAEDAL010000004">
    <property type="protein sequence ID" value="MBH9553204.1"/>
    <property type="molecule type" value="Genomic_DNA"/>
</dbReference>
<proteinExistence type="predicted"/>
<dbReference type="InterPro" id="IPR000160">
    <property type="entry name" value="GGDEF_dom"/>
</dbReference>
<dbReference type="InterPro" id="IPR050469">
    <property type="entry name" value="Diguanylate_Cyclase"/>
</dbReference>
<comment type="catalytic activity">
    <reaction evidence="2">
        <text>2 GTP = 3',3'-c-di-GMP + 2 diphosphate</text>
        <dbReference type="Rhea" id="RHEA:24898"/>
        <dbReference type="ChEBI" id="CHEBI:33019"/>
        <dbReference type="ChEBI" id="CHEBI:37565"/>
        <dbReference type="ChEBI" id="CHEBI:58805"/>
        <dbReference type="EC" id="2.7.7.65"/>
    </reaction>
</comment>
<dbReference type="EC" id="2.7.7.65" evidence="1"/>
<dbReference type="SMART" id="SM00267">
    <property type="entry name" value="GGDEF"/>
    <property type="match status" value="1"/>
</dbReference>
<evidence type="ECO:0000256" key="1">
    <source>
        <dbReference type="ARBA" id="ARBA00012528"/>
    </source>
</evidence>
<dbReference type="RefSeq" id="WP_198100822.1">
    <property type="nucleotide sequence ID" value="NZ_JAEDAL010000004.1"/>
</dbReference>
<evidence type="ECO:0000313" key="4">
    <source>
        <dbReference type="EMBL" id="MBH9553204.1"/>
    </source>
</evidence>
<feature type="domain" description="GGDEF" evidence="3">
    <location>
        <begin position="195"/>
        <end position="324"/>
    </location>
</feature>
<dbReference type="Gene3D" id="3.30.70.270">
    <property type="match status" value="1"/>
</dbReference>
<evidence type="ECO:0000259" key="3">
    <source>
        <dbReference type="PROSITE" id="PS50887"/>
    </source>
</evidence>
<dbReference type="SUPFAM" id="SSF55073">
    <property type="entry name" value="Nucleotide cyclase"/>
    <property type="match status" value="1"/>
</dbReference>
<dbReference type="GO" id="GO:0052621">
    <property type="term" value="F:diguanylate cyclase activity"/>
    <property type="evidence" value="ECO:0007669"/>
    <property type="project" value="UniProtKB-EC"/>
</dbReference>
<evidence type="ECO:0000313" key="5">
    <source>
        <dbReference type="Proteomes" id="UP000620139"/>
    </source>
</evidence>
<dbReference type="Pfam" id="PF00990">
    <property type="entry name" value="GGDEF"/>
    <property type="match status" value="1"/>
</dbReference>
<dbReference type="InterPro" id="IPR043128">
    <property type="entry name" value="Rev_trsase/Diguanyl_cyclase"/>
</dbReference>
<sequence length="344" mass="38725">MSKVVEQLAELTGYKDRDVIDVTLVVALKDLLGPEGVSIYRAVGPAGDQRWMTRAQLAVGQVVPRADALTGRLESLPGLDTFPVRLACLQRRELLETQAGDLFVCCFPLVSEHDGDGVLEVTSSQHLTKLEKRTVSAILRVFHNFQGLLDYSERDSLTGLLNRKTFDSSFLKLLGESPGLPVGVSVEDRRHEARASYWLGVIDIDHFKRVNDGFGHLIGDEVLLLLSRLMRTCFRYHDRLYRFGGEEFVVLIRCDEGEEAQAVFERLRQQCEAFAFPQVGRVTLSIGFTHVRNPDTPTASFDRADKAVYHAKHSGRNQVWCYERLVEAGVLTEEVKKDSDIELF</sequence>